<comment type="caution">
    <text evidence="1">The sequence shown here is derived from an EMBL/GenBank/DDBJ whole genome shotgun (WGS) entry which is preliminary data.</text>
</comment>
<evidence type="ECO:0000313" key="2">
    <source>
        <dbReference type="Proteomes" id="UP000591542"/>
    </source>
</evidence>
<reference evidence="1 2" key="1">
    <citation type="journal article" date="2020" name="Appl. Environ. Microbiol.">
        <title>Genomic Characteristics of a Novel Species of Ammonia-Oxidizing Archaea from the Jiulong River Estuary.</title>
        <authorList>
            <person name="Zou D."/>
            <person name="Wan R."/>
            <person name="Han L."/>
            <person name="Xu M.N."/>
            <person name="Liu Y."/>
            <person name="Liu H."/>
            <person name="Kao S.J."/>
            <person name="Li M."/>
        </authorList>
    </citation>
    <scope>NUCLEOTIDE SEQUENCE [LARGE SCALE GENOMIC DNA]</scope>
    <source>
        <strain evidence="1">S2bin1</strain>
    </source>
</reference>
<dbReference type="Proteomes" id="UP000591542">
    <property type="component" value="Unassembled WGS sequence"/>
</dbReference>
<name>A0AC60W6Y5_9ARCH</name>
<protein>
    <submittedName>
        <fullName evidence="1">PAS domain-containing protein</fullName>
    </submittedName>
</protein>
<sequence length="117" mass="13593">MNEVEMDFENTYRLLIENLPQRIFQKDSNSVYLDCNQNFADAINLPKDQIIGKTDFDFFEKEIAEKYRSDDKRVLDSGKIENIEEILFQNGEEIPIKTTKIPITDKNGNKVGLLGLF</sequence>
<proteinExistence type="predicted"/>
<evidence type="ECO:0000313" key="1">
    <source>
        <dbReference type="EMBL" id="MBA4462770.1"/>
    </source>
</evidence>
<gene>
    <name evidence="1" type="ORF">H2B01_01115</name>
</gene>
<dbReference type="EMBL" id="JACEMX010000029">
    <property type="protein sequence ID" value="MBA4462770.1"/>
    <property type="molecule type" value="Genomic_DNA"/>
</dbReference>
<accession>A0AC60W6Y5</accession>
<organism evidence="1 2">
    <name type="scientific">Candidatus Nitrosomaritimum aestuariumsis</name>
    <dbReference type="NCBI Taxonomy" id="3342354"/>
    <lineage>
        <taxon>Archaea</taxon>
        <taxon>Nitrososphaerota</taxon>
        <taxon>Nitrososphaeria</taxon>
        <taxon>Nitrosopumilales</taxon>
        <taxon>Nitrosopumilaceae</taxon>
        <taxon>Candidatus Nitrosomaritimum</taxon>
    </lineage>
</organism>